<dbReference type="SUPFAM" id="SSF56281">
    <property type="entry name" value="Metallo-hydrolase/oxidoreductase"/>
    <property type="match status" value="1"/>
</dbReference>
<evidence type="ECO:0000313" key="3">
    <source>
        <dbReference type="Proteomes" id="UP000320531"/>
    </source>
</evidence>
<proteinExistence type="predicted"/>
<dbReference type="Gene3D" id="3.60.15.10">
    <property type="entry name" value="Ribonuclease Z/Hydroxyacylglutathione hydrolase-like"/>
    <property type="match status" value="1"/>
</dbReference>
<evidence type="ECO:0000313" key="2">
    <source>
        <dbReference type="EMBL" id="TVU56150.1"/>
    </source>
</evidence>
<gene>
    <name evidence="2" type="ORF">FQK23_09905</name>
</gene>
<dbReference type="AlphaFoldDB" id="A0A558GGZ8"/>
<comment type="caution">
    <text evidence="2">The sequence shown here is derived from an EMBL/GenBank/DDBJ whole genome shotgun (WGS) entry which is preliminary data.</text>
</comment>
<dbReference type="PANTHER" id="PTHR43546:SF3">
    <property type="entry name" value="UPF0173 METAL-DEPENDENT HYDROLASE MJ1163"/>
    <property type="match status" value="1"/>
</dbReference>
<accession>A0A558GGZ8</accession>
<organism evidence="2 3">
    <name type="scientific">Corynebacterium aurimucosum</name>
    <dbReference type="NCBI Taxonomy" id="169292"/>
    <lineage>
        <taxon>Bacteria</taxon>
        <taxon>Bacillati</taxon>
        <taxon>Actinomycetota</taxon>
        <taxon>Actinomycetes</taxon>
        <taxon>Mycobacteriales</taxon>
        <taxon>Corynebacteriaceae</taxon>
        <taxon>Corynebacterium</taxon>
    </lineage>
</organism>
<protein>
    <submittedName>
        <fullName evidence="2">MBL fold metallo-hydrolase</fullName>
    </submittedName>
</protein>
<dbReference type="Pfam" id="PF13483">
    <property type="entry name" value="Lactamase_B_3"/>
    <property type="match status" value="1"/>
</dbReference>
<dbReference type="InterPro" id="IPR036866">
    <property type="entry name" value="RibonucZ/Hydroxyglut_hydro"/>
</dbReference>
<dbReference type="InterPro" id="IPR050114">
    <property type="entry name" value="UPF0173_UPF0282_UlaG_hydrolase"/>
</dbReference>
<feature type="domain" description="Metallo-beta-lactamase" evidence="1">
    <location>
        <begin position="7"/>
        <end position="165"/>
    </location>
</feature>
<dbReference type="GO" id="GO:0016787">
    <property type="term" value="F:hydrolase activity"/>
    <property type="evidence" value="ECO:0007669"/>
    <property type="project" value="UniProtKB-KW"/>
</dbReference>
<reference evidence="2 3" key="1">
    <citation type="submission" date="2019-07" db="EMBL/GenBank/DDBJ databases">
        <title>Draft genome of C. aurimucosum strain 14-2523.</title>
        <authorList>
            <person name="Pacheco L.G.C."/>
            <person name="Aguiar E.R.G.R."/>
            <person name="Navas J."/>
            <person name="Santos C.S."/>
            <person name="Rocha D.J.P.G."/>
        </authorList>
    </citation>
    <scope>NUCLEOTIDE SEQUENCE [LARGE SCALE GENOMIC DNA]</scope>
    <source>
        <strain evidence="2 3">14-2523</strain>
    </source>
</reference>
<dbReference type="Proteomes" id="UP000320531">
    <property type="component" value="Unassembled WGS sequence"/>
</dbReference>
<dbReference type="SMART" id="SM00849">
    <property type="entry name" value="Lactamase_B"/>
    <property type="match status" value="1"/>
</dbReference>
<dbReference type="InterPro" id="IPR001279">
    <property type="entry name" value="Metallo-B-lactamas"/>
</dbReference>
<sequence length="204" mass="21616">MKISLHGQSAVAVEAPQGRIIIDPGPLSDLSCLDNAGAVLLTHAHGDHLDVDAVRASGLPVWGTQEAVDAIGSGTAVHTGEEFEVLGLKIRAVGGLHEEIHPNIPRPENLGYFFNGVLHPGDQWVTSEGRTVDVLLLPIAGPWVRGADAADYAMRIGARVTVPIHDAVLSDAGKQITDGMLQRAGVTGYQRLLVGESIDIQQRH</sequence>
<evidence type="ECO:0000259" key="1">
    <source>
        <dbReference type="SMART" id="SM00849"/>
    </source>
</evidence>
<dbReference type="EMBL" id="VMTY01000039">
    <property type="protein sequence ID" value="TVU56150.1"/>
    <property type="molecule type" value="Genomic_DNA"/>
</dbReference>
<dbReference type="PANTHER" id="PTHR43546">
    <property type="entry name" value="UPF0173 METAL-DEPENDENT HYDROLASE MJ1163-RELATED"/>
    <property type="match status" value="1"/>
</dbReference>
<keyword evidence="2" id="KW-0378">Hydrolase</keyword>
<name>A0A558GGZ8_9CORY</name>